<evidence type="ECO:0000256" key="8">
    <source>
        <dbReference type="SAM" id="Phobius"/>
    </source>
</evidence>
<dbReference type="STRING" id="1121895.GCA_000378485_01356"/>
<dbReference type="Gene3D" id="1.10.3470.10">
    <property type="entry name" value="ABC transporter involved in vitamin B12 uptake, BtuC"/>
    <property type="match status" value="1"/>
</dbReference>
<reference evidence="9 10" key="1">
    <citation type="submission" date="2013-09" db="EMBL/GenBank/DDBJ databases">
        <authorList>
            <person name="Zeng Z."/>
            <person name="Chen C."/>
        </authorList>
    </citation>
    <scope>NUCLEOTIDE SEQUENCE [LARGE SCALE GENOMIC DNA]</scope>
    <source>
        <strain evidence="9 10">WB 3.3-2</strain>
    </source>
</reference>
<dbReference type="InterPro" id="IPR000522">
    <property type="entry name" value="ABC_transptr_permease_BtuC"/>
</dbReference>
<evidence type="ECO:0000256" key="6">
    <source>
        <dbReference type="ARBA" id="ARBA00022989"/>
    </source>
</evidence>
<keyword evidence="6 8" id="KW-1133">Transmembrane helix</keyword>
<protein>
    <submittedName>
        <fullName evidence="9">Iron ABC transporter</fullName>
    </submittedName>
</protein>
<sequence>MQNNRLHITLFTLLGLALLVFFFANISLGAVKIPLTDVLQSLTGSEASKTSWQYIIINYRLPKAITALLAGIGLSIGGLLMQTLFRNPLAGPDVLGLNSGASLGVAFVILASGMLPVALAGVFLSAYGIVLASVAGSFIVLLAILAVAQRLRDTMAILIIGLMFTSFTGAIVGVLTYFSTAEQLQKYTFWALGSLGNLPWNNIVLLALVVLMGLIMAAVTLKPLDALLLGERYAKSMGINFNRTRFVIILATSLLTGCITAFAGPIAFVGLVVPHMAKLLFKTSSHNVLFWATLLIGSVLMLLCDIFTQLPGSSFVLPINAITSIIGAPVVIGLLLNRHKGIFN</sequence>
<dbReference type="GO" id="GO:0033214">
    <property type="term" value="P:siderophore-iron import into cell"/>
    <property type="evidence" value="ECO:0007669"/>
    <property type="project" value="TreeGrafter"/>
</dbReference>
<dbReference type="PANTHER" id="PTHR30472">
    <property type="entry name" value="FERRIC ENTEROBACTIN TRANSPORT SYSTEM PERMEASE PROTEIN"/>
    <property type="match status" value="1"/>
</dbReference>
<evidence type="ECO:0000256" key="2">
    <source>
        <dbReference type="ARBA" id="ARBA00007935"/>
    </source>
</evidence>
<keyword evidence="7 8" id="KW-0472">Membrane</keyword>
<feature type="transmembrane region" description="Helical" evidence="8">
    <location>
        <begin position="155"/>
        <end position="178"/>
    </location>
</feature>
<feature type="transmembrane region" description="Helical" evidence="8">
    <location>
        <begin position="198"/>
        <end position="224"/>
    </location>
</feature>
<feature type="transmembrane region" description="Helical" evidence="8">
    <location>
        <begin position="126"/>
        <end position="148"/>
    </location>
</feature>
<dbReference type="OrthoDB" id="9811721at2"/>
<feature type="transmembrane region" description="Helical" evidence="8">
    <location>
        <begin position="315"/>
        <end position="336"/>
    </location>
</feature>
<feature type="transmembrane region" description="Helical" evidence="8">
    <location>
        <begin position="288"/>
        <end position="308"/>
    </location>
</feature>
<comment type="caution">
    <text evidence="9">The sequence shown here is derived from an EMBL/GenBank/DDBJ whole genome shotgun (WGS) entry which is preliminary data.</text>
</comment>
<dbReference type="PANTHER" id="PTHR30472:SF41">
    <property type="entry name" value="TRANSPORT SYSTEM PERMEASE PROTEIN"/>
    <property type="match status" value="1"/>
</dbReference>
<dbReference type="SUPFAM" id="SSF81345">
    <property type="entry name" value="ABC transporter involved in vitamin B12 uptake, BtuC"/>
    <property type="match status" value="1"/>
</dbReference>
<proteinExistence type="inferred from homology"/>
<keyword evidence="4" id="KW-1003">Cell membrane</keyword>
<comment type="subcellular location">
    <subcellularLocation>
        <location evidence="1">Cell membrane</location>
        <topology evidence="1">Multi-pass membrane protein</topology>
    </subcellularLocation>
</comment>
<feature type="transmembrane region" description="Helical" evidence="8">
    <location>
        <begin position="97"/>
        <end position="120"/>
    </location>
</feature>
<feature type="transmembrane region" description="Helical" evidence="8">
    <location>
        <begin position="64"/>
        <end position="85"/>
    </location>
</feature>
<feature type="transmembrane region" description="Helical" evidence="8">
    <location>
        <begin position="245"/>
        <end position="268"/>
    </location>
</feature>
<dbReference type="Pfam" id="PF01032">
    <property type="entry name" value="FecCD"/>
    <property type="match status" value="1"/>
</dbReference>
<evidence type="ECO:0000256" key="5">
    <source>
        <dbReference type="ARBA" id="ARBA00022692"/>
    </source>
</evidence>
<evidence type="ECO:0000256" key="3">
    <source>
        <dbReference type="ARBA" id="ARBA00022448"/>
    </source>
</evidence>
<dbReference type="Proteomes" id="UP000030152">
    <property type="component" value="Unassembled WGS sequence"/>
</dbReference>
<evidence type="ECO:0000313" key="10">
    <source>
        <dbReference type="Proteomes" id="UP000030152"/>
    </source>
</evidence>
<keyword evidence="3" id="KW-0813">Transport</keyword>
<evidence type="ECO:0000256" key="4">
    <source>
        <dbReference type="ARBA" id="ARBA00022475"/>
    </source>
</evidence>
<comment type="similarity">
    <text evidence="2">Belongs to the binding-protein-dependent transport system permease family. FecCD subfamily.</text>
</comment>
<dbReference type="GO" id="GO:0022857">
    <property type="term" value="F:transmembrane transporter activity"/>
    <property type="evidence" value="ECO:0007669"/>
    <property type="project" value="InterPro"/>
</dbReference>
<dbReference type="eggNOG" id="COG0609">
    <property type="taxonomic scope" value="Bacteria"/>
</dbReference>
<dbReference type="CDD" id="cd06550">
    <property type="entry name" value="TM_ABC_iron-siderophores_like"/>
    <property type="match status" value="1"/>
</dbReference>
<dbReference type="RefSeq" id="WP_020212493.1">
    <property type="nucleotide sequence ID" value="NZ_JRLX01000022.1"/>
</dbReference>
<keyword evidence="10" id="KW-1185">Reference proteome</keyword>
<dbReference type="AlphaFoldDB" id="A0A0A2M1F3"/>
<dbReference type="GO" id="GO:0005886">
    <property type="term" value="C:plasma membrane"/>
    <property type="evidence" value="ECO:0007669"/>
    <property type="project" value="UniProtKB-SubCell"/>
</dbReference>
<evidence type="ECO:0000256" key="1">
    <source>
        <dbReference type="ARBA" id="ARBA00004651"/>
    </source>
</evidence>
<name>A0A0A2M1F3_9FLAO</name>
<dbReference type="InterPro" id="IPR037294">
    <property type="entry name" value="ABC_BtuC-like"/>
</dbReference>
<keyword evidence="5 8" id="KW-0812">Transmembrane</keyword>
<gene>
    <name evidence="9" type="ORF">Q765_16400</name>
</gene>
<evidence type="ECO:0000256" key="7">
    <source>
        <dbReference type="ARBA" id="ARBA00023136"/>
    </source>
</evidence>
<organism evidence="9 10">
    <name type="scientific">Flavobacterium rivuli WB 3.3-2 = DSM 21788</name>
    <dbReference type="NCBI Taxonomy" id="1121895"/>
    <lineage>
        <taxon>Bacteria</taxon>
        <taxon>Pseudomonadati</taxon>
        <taxon>Bacteroidota</taxon>
        <taxon>Flavobacteriia</taxon>
        <taxon>Flavobacteriales</taxon>
        <taxon>Flavobacteriaceae</taxon>
        <taxon>Flavobacterium</taxon>
    </lineage>
</organism>
<dbReference type="EMBL" id="JRLX01000022">
    <property type="protein sequence ID" value="KGO85446.1"/>
    <property type="molecule type" value="Genomic_DNA"/>
</dbReference>
<accession>A0A0A2M1F3</accession>
<evidence type="ECO:0000313" key="9">
    <source>
        <dbReference type="EMBL" id="KGO85446.1"/>
    </source>
</evidence>